<evidence type="ECO:0008006" key="4">
    <source>
        <dbReference type="Google" id="ProtNLM"/>
    </source>
</evidence>
<dbReference type="AlphaFoldDB" id="A0A1Z3LXE6"/>
<dbReference type="Gene3D" id="3.30.70.790">
    <property type="entry name" value="UreE, C-terminal domain"/>
    <property type="match status" value="1"/>
</dbReference>
<evidence type="ECO:0000313" key="2">
    <source>
        <dbReference type="EMBL" id="ASD26816.1"/>
    </source>
</evidence>
<dbReference type="Proteomes" id="UP000197024">
    <property type="component" value="Chromosome"/>
</dbReference>
<keyword evidence="1" id="KW-0812">Transmembrane</keyword>
<protein>
    <recommendedName>
        <fullName evidence="4">DUF2007 domain-containing protein</fullName>
    </recommendedName>
</protein>
<proteinExistence type="predicted"/>
<dbReference type="EMBL" id="CP021995">
    <property type="protein sequence ID" value="ASD26816.1"/>
    <property type="molecule type" value="Genomic_DNA"/>
</dbReference>
<gene>
    <name evidence="2" type="ORF">CD943_07875</name>
</gene>
<dbReference type="RefSeq" id="WP_088410681.1">
    <property type="nucleotide sequence ID" value="NZ_CP021995.1"/>
</dbReference>
<keyword evidence="1" id="KW-0472">Membrane</keyword>
<reference evidence="2 3" key="2">
    <citation type="submission" date="2017-06" db="EMBL/GenBank/DDBJ databases">
        <authorList>
            <person name="Kim H.J."/>
            <person name="Triplett B.A."/>
        </authorList>
    </citation>
    <scope>NUCLEOTIDE SEQUENCE [LARGE SCALE GENOMIC DNA]</scope>
    <source>
        <strain evidence="2 3">BZC3</strain>
    </source>
</reference>
<sequence>MSLVEIARYQDVYEADLAAAFLLSHDIEVSVTERFQTTIDPLMQRALGIRLMGRADQAARARDLLARAGTGEFATDEGDDLDAPDTTVRTASRGLALFAFATGAGFVGTAMPRRFNALQWAGLALIAAILLLSAGAYLWAWVNGALG</sequence>
<feature type="transmembrane region" description="Helical" evidence="1">
    <location>
        <begin position="120"/>
        <end position="142"/>
    </location>
</feature>
<evidence type="ECO:0000256" key="1">
    <source>
        <dbReference type="SAM" id="Phobius"/>
    </source>
</evidence>
<reference evidence="2 3" key="1">
    <citation type="submission" date="2017-06" db="EMBL/GenBank/DDBJ databases">
        <title>Biodegradation of gentamicin by bacterial consortia AMQD4 in synthetic medium and raw gentamicin sewage.</title>
        <authorList>
            <person name="Chang H."/>
            <person name="Feng Y."/>
            <person name="Li Z."/>
            <person name="Xue J."/>
            <person name="Cheng D."/>
        </authorList>
    </citation>
    <scope>NUCLEOTIDE SEQUENCE [LARGE SCALE GENOMIC DNA]</scope>
    <source>
        <strain evidence="2 3">BZC3</strain>
    </source>
</reference>
<accession>A0A1Z3LXE6</accession>
<organism evidence="2 3">
    <name type="scientific">Brevundimonas diminuta</name>
    <name type="common">Pseudomonas diminuta</name>
    <dbReference type="NCBI Taxonomy" id="293"/>
    <lineage>
        <taxon>Bacteria</taxon>
        <taxon>Pseudomonadati</taxon>
        <taxon>Pseudomonadota</taxon>
        <taxon>Alphaproteobacteria</taxon>
        <taxon>Caulobacterales</taxon>
        <taxon>Caulobacteraceae</taxon>
        <taxon>Brevundimonas</taxon>
    </lineage>
</organism>
<evidence type="ECO:0000313" key="3">
    <source>
        <dbReference type="Proteomes" id="UP000197024"/>
    </source>
</evidence>
<dbReference type="STRING" id="293.GCA_000988015_02538"/>
<name>A0A1Z3LXE6_BREDI</name>
<keyword evidence="1" id="KW-1133">Transmembrane helix</keyword>